<evidence type="ECO:0000256" key="1">
    <source>
        <dbReference type="SAM" id="Phobius"/>
    </source>
</evidence>
<dbReference type="STRING" id="1413210.U472_12145"/>
<feature type="transmembrane region" description="Helical" evidence="1">
    <location>
        <begin position="7"/>
        <end position="29"/>
    </location>
</feature>
<keyword evidence="1" id="KW-1133">Transmembrane helix</keyword>
<feature type="transmembrane region" description="Helical" evidence="1">
    <location>
        <begin position="82"/>
        <end position="102"/>
    </location>
</feature>
<proteinExistence type="predicted"/>
<evidence type="ECO:0000313" key="2">
    <source>
        <dbReference type="EMBL" id="SNY45004.1"/>
    </source>
</evidence>
<dbReference type="AlphaFoldDB" id="A0A285IAI6"/>
<feature type="transmembrane region" description="Helical" evidence="1">
    <location>
        <begin position="154"/>
        <end position="175"/>
    </location>
</feature>
<reference evidence="3" key="1">
    <citation type="submission" date="2017-09" db="EMBL/GenBank/DDBJ databases">
        <authorList>
            <person name="Varghese N."/>
            <person name="Submissions S."/>
        </authorList>
    </citation>
    <scope>NUCLEOTIDE SEQUENCE [LARGE SCALE GENOMIC DNA]</scope>
    <source>
        <strain evidence="3">MSL47</strain>
    </source>
</reference>
<protein>
    <submittedName>
        <fullName evidence="2">Sporulation integral membrane protein YlbJ</fullName>
    </submittedName>
</protein>
<keyword evidence="1" id="KW-0812">Transmembrane</keyword>
<feature type="transmembrane region" description="Helical" evidence="1">
    <location>
        <begin position="187"/>
        <end position="205"/>
    </location>
</feature>
<feature type="transmembrane region" description="Helical" evidence="1">
    <location>
        <begin position="114"/>
        <end position="134"/>
    </location>
</feature>
<dbReference type="OrthoDB" id="1645614at2"/>
<dbReference type="Proteomes" id="UP000219573">
    <property type="component" value="Unassembled WGS sequence"/>
</dbReference>
<dbReference type="RefSeq" id="WP_097019349.1">
    <property type="nucleotide sequence ID" value="NZ_OBDZ01000036.1"/>
</dbReference>
<sequence length="272" mass="30127">MFGNAKLGTTLALAHYISCLIVGIGLRFYNPKENNQDVVRNTNTEGNIFTRAFSELYQARRKDGRSLGQLIGDATKESLNTLLLIGGYIILFSVLTRVLALVGFTKLITAGIVFVLKPFGFDQSLVLPIISGLFEITNGSHLASQTMAPLSQKIIITSGIIAWSGLSVHAQVATMINGTDLRMKPYLWARVFHGITASLVTYFLFEPLEAISSNLVTPVTSLANRVHYTIGYWDHFAKMSSGLLLFLGFLTFTSLTIYFIKKIKLVMFHYSE</sequence>
<organism evidence="2 3">
    <name type="scientific">Orenia metallireducens</name>
    <dbReference type="NCBI Taxonomy" id="1413210"/>
    <lineage>
        <taxon>Bacteria</taxon>
        <taxon>Bacillati</taxon>
        <taxon>Bacillota</taxon>
        <taxon>Clostridia</taxon>
        <taxon>Halanaerobiales</taxon>
        <taxon>Halobacteroidaceae</taxon>
        <taxon>Orenia</taxon>
    </lineage>
</organism>
<evidence type="ECO:0000313" key="3">
    <source>
        <dbReference type="Proteomes" id="UP000219573"/>
    </source>
</evidence>
<keyword evidence="1" id="KW-0472">Membrane</keyword>
<name>A0A285IAI6_9FIRM</name>
<dbReference type="EMBL" id="OBDZ01000036">
    <property type="protein sequence ID" value="SNY45004.1"/>
    <property type="molecule type" value="Genomic_DNA"/>
</dbReference>
<feature type="transmembrane region" description="Helical" evidence="1">
    <location>
        <begin position="242"/>
        <end position="260"/>
    </location>
</feature>
<gene>
    <name evidence="2" type="ORF">SAMN06265827_13625</name>
</gene>
<accession>A0A285IAI6</accession>
<keyword evidence="3" id="KW-1185">Reference proteome</keyword>